<dbReference type="SUPFAM" id="SSF109709">
    <property type="entry name" value="KorB DNA-binding domain-like"/>
    <property type="match status" value="1"/>
</dbReference>
<dbReference type="InterPro" id="IPR011111">
    <property type="entry name" value="Plasmid_RepB"/>
</dbReference>
<sequence length="306" mass="34015">MTGVTLGFIPTPISVPIEDILLSKSIHSHVSNSRKFQQILASIKEVGIIEPLSVMCPSDAHNGQYVLLDGHLRILALQQLGASHALCLVATDDESYTYNNRINRISSIQEHRMICRAIERGVAPEQLARALAVDISSVKRKVALLDGLCPEVIELLKDRQFSPELSRALRKMKPTRQVECVELMNSVNNLSVPYAEALLVATPANQLVAGRKPSKISGISGEQMSMMEREMSNLQLQYKLVEQTYGQDVLNLVIAKGFLSKLMENVEVRRYITKYQPDLISEFDAIIATLALDQPHVEARTQSANK</sequence>
<dbReference type="CDD" id="cd16387">
    <property type="entry name" value="ParB_N_Srx"/>
    <property type="match status" value="1"/>
</dbReference>
<proteinExistence type="predicted"/>
<dbReference type="PANTHER" id="PTHR33375:SF1">
    <property type="entry name" value="CHROMOSOME-PARTITIONING PROTEIN PARB-RELATED"/>
    <property type="match status" value="1"/>
</dbReference>
<dbReference type="GO" id="GO:0005694">
    <property type="term" value="C:chromosome"/>
    <property type="evidence" value="ECO:0007669"/>
    <property type="project" value="TreeGrafter"/>
</dbReference>
<dbReference type="InterPro" id="IPR036086">
    <property type="entry name" value="ParB/Sulfiredoxin_sf"/>
</dbReference>
<reference evidence="2 3" key="1">
    <citation type="submission" date="2019-08" db="EMBL/GenBank/DDBJ databases">
        <authorList>
            <person name="Peeters C."/>
        </authorList>
    </citation>
    <scope>NUCLEOTIDE SEQUENCE [LARGE SCALE GENOMIC DNA]</scope>
    <source>
        <strain evidence="2 3">LMG 31115</strain>
    </source>
</reference>
<dbReference type="InterPro" id="IPR050336">
    <property type="entry name" value="Chromosome_partition/occlusion"/>
</dbReference>
<dbReference type="EMBL" id="CABPSI010000001">
    <property type="protein sequence ID" value="VVD79894.1"/>
    <property type="molecule type" value="Genomic_DNA"/>
</dbReference>
<dbReference type="AlphaFoldDB" id="A0A5E4T0D1"/>
<evidence type="ECO:0000313" key="3">
    <source>
        <dbReference type="Proteomes" id="UP000333828"/>
    </source>
</evidence>
<dbReference type="PANTHER" id="PTHR33375">
    <property type="entry name" value="CHROMOSOME-PARTITIONING PROTEIN PARB-RELATED"/>
    <property type="match status" value="1"/>
</dbReference>
<dbReference type="Gene3D" id="1.10.10.2830">
    <property type="match status" value="1"/>
</dbReference>
<dbReference type="Proteomes" id="UP000333828">
    <property type="component" value="Unassembled WGS sequence"/>
</dbReference>
<dbReference type="GO" id="GO:0007059">
    <property type="term" value="P:chromosome segregation"/>
    <property type="evidence" value="ECO:0007669"/>
    <property type="project" value="TreeGrafter"/>
</dbReference>
<organism evidence="2 3">
    <name type="scientific">Pandoraea iniqua</name>
    <dbReference type="NCBI Taxonomy" id="2508288"/>
    <lineage>
        <taxon>Bacteria</taxon>
        <taxon>Pseudomonadati</taxon>
        <taxon>Pseudomonadota</taxon>
        <taxon>Betaproteobacteria</taxon>
        <taxon>Burkholderiales</taxon>
        <taxon>Burkholderiaceae</taxon>
        <taxon>Pandoraea</taxon>
    </lineage>
</organism>
<keyword evidence="3" id="KW-1185">Reference proteome</keyword>
<gene>
    <name evidence="2" type="primary">parB_1</name>
    <name evidence="2" type="ORF">PIN31115_01058</name>
</gene>
<protein>
    <submittedName>
        <fullName evidence="2">Putative chromosome-partitioning protein ParB</fullName>
    </submittedName>
</protein>
<evidence type="ECO:0000313" key="2">
    <source>
        <dbReference type="EMBL" id="VVD79894.1"/>
    </source>
</evidence>
<dbReference type="RefSeq" id="WP_150683151.1">
    <property type="nucleotide sequence ID" value="NZ_CABPSI010000001.1"/>
</dbReference>
<dbReference type="SUPFAM" id="SSF110849">
    <property type="entry name" value="ParB/Sulfiredoxin"/>
    <property type="match status" value="1"/>
</dbReference>
<dbReference type="Pfam" id="PF02195">
    <property type="entry name" value="ParB_N"/>
    <property type="match status" value="1"/>
</dbReference>
<accession>A0A5E4T0D1</accession>
<feature type="domain" description="ParB-like N-terminal" evidence="1">
    <location>
        <begin position="13"/>
        <end position="108"/>
    </location>
</feature>
<name>A0A5E4T0D1_9BURK</name>
<dbReference type="SMART" id="SM00470">
    <property type="entry name" value="ParB"/>
    <property type="match status" value="1"/>
</dbReference>
<evidence type="ECO:0000259" key="1">
    <source>
        <dbReference type="SMART" id="SM00470"/>
    </source>
</evidence>
<dbReference type="InterPro" id="IPR003115">
    <property type="entry name" value="ParB_N"/>
</dbReference>
<dbReference type="Gene3D" id="3.90.1530.30">
    <property type="match status" value="1"/>
</dbReference>
<dbReference type="Pfam" id="PF07506">
    <property type="entry name" value="RepB"/>
    <property type="match status" value="1"/>
</dbReference>